<evidence type="ECO:0000313" key="1">
    <source>
        <dbReference type="EMBL" id="KAA1070555.1"/>
    </source>
</evidence>
<dbReference type="AlphaFoldDB" id="A0A5B0NM39"/>
<reference evidence="3 4" key="1">
    <citation type="submission" date="2019-05" db="EMBL/GenBank/DDBJ databases">
        <title>Emergence of the Ug99 lineage of the wheat stem rust pathogen through somatic hybridization.</title>
        <authorList>
            <person name="Li F."/>
            <person name="Upadhyaya N.M."/>
            <person name="Sperschneider J."/>
            <person name="Matny O."/>
            <person name="Nguyen-Phuc H."/>
            <person name="Mago R."/>
            <person name="Raley C."/>
            <person name="Miller M.E."/>
            <person name="Silverstein K.A.T."/>
            <person name="Henningsen E."/>
            <person name="Hirsch C.D."/>
            <person name="Visser B."/>
            <person name="Pretorius Z.A."/>
            <person name="Steffenson B.J."/>
            <person name="Schwessinger B."/>
            <person name="Dodds P.N."/>
            <person name="Figueroa M."/>
        </authorList>
    </citation>
    <scope>NUCLEOTIDE SEQUENCE [LARGE SCALE GENOMIC DNA]</scope>
    <source>
        <strain evidence="1">21-0</strain>
        <strain evidence="2 4">Ug99</strain>
    </source>
</reference>
<gene>
    <name evidence="1" type="ORF">PGT21_015812</name>
    <name evidence="2" type="ORF">PGTUg99_023647</name>
</gene>
<evidence type="ECO:0000313" key="3">
    <source>
        <dbReference type="Proteomes" id="UP000324748"/>
    </source>
</evidence>
<evidence type="ECO:0000313" key="2">
    <source>
        <dbReference type="EMBL" id="KAA1089853.1"/>
    </source>
</evidence>
<dbReference type="EMBL" id="VDEP01000404">
    <property type="protein sequence ID" value="KAA1089853.1"/>
    <property type="molecule type" value="Genomic_DNA"/>
</dbReference>
<keyword evidence="3" id="KW-1185">Reference proteome</keyword>
<proteinExistence type="predicted"/>
<dbReference type="EMBL" id="VSWC01000171">
    <property type="protein sequence ID" value="KAA1070555.1"/>
    <property type="molecule type" value="Genomic_DNA"/>
</dbReference>
<protein>
    <submittedName>
        <fullName evidence="2">Uncharacterized protein</fullName>
    </submittedName>
</protein>
<accession>A0A5B0NM39</accession>
<dbReference type="Proteomes" id="UP000325313">
    <property type="component" value="Unassembled WGS sequence"/>
</dbReference>
<dbReference type="Proteomes" id="UP000324748">
    <property type="component" value="Unassembled WGS sequence"/>
</dbReference>
<name>A0A5B0NM39_PUCGR</name>
<sequence>MRFTGNRILATLTMMFLVVTIGFQTVQTMNLWQQFQLGKTIADAVPRGSQIDVNQLSSMVLKEISKDPELRRNKEKIKNLVRQFCREAEEENRPACGHDESAIIMGSKGLGLCAICLAKLMHGDGGSSSSS</sequence>
<evidence type="ECO:0000313" key="4">
    <source>
        <dbReference type="Proteomes" id="UP000325313"/>
    </source>
</evidence>
<comment type="caution">
    <text evidence="2">The sequence shown here is derived from an EMBL/GenBank/DDBJ whole genome shotgun (WGS) entry which is preliminary data.</text>
</comment>
<organism evidence="2 4">
    <name type="scientific">Puccinia graminis f. sp. tritici</name>
    <dbReference type="NCBI Taxonomy" id="56615"/>
    <lineage>
        <taxon>Eukaryota</taxon>
        <taxon>Fungi</taxon>
        <taxon>Dikarya</taxon>
        <taxon>Basidiomycota</taxon>
        <taxon>Pucciniomycotina</taxon>
        <taxon>Pucciniomycetes</taxon>
        <taxon>Pucciniales</taxon>
        <taxon>Pucciniaceae</taxon>
        <taxon>Puccinia</taxon>
    </lineage>
</organism>